<dbReference type="Gene3D" id="3.40.50.10860">
    <property type="entry name" value="Leucine Dehydrogenase, chain A, domain 1"/>
    <property type="match status" value="1"/>
</dbReference>
<gene>
    <name evidence="5" type="ORF">SAMN05443667_104236</name>
</gene>
<dbReference type="InterPro" id="IPR036291">
    <property type="entry name" value="NAD(P)-bd_dom_sf"/>
</dbReference>
<dbReference type="Gene3D" id="3.40.50.720">
    <property type="entry name" value="NAD(P)-binding Rossmann-like Domain"/>
    <property type="match status" value="1"/>
</dbReference>
<dbReference type="SUPFAM" id="SSF53223">
    <property type="entry name" value="Aminoacid dehydrogenase-like, N-terminal domain"/>
    <property type="match status" value="1"/>
</dbReference>
<dbReference type="GO" id="GO:0004764">
    <property type="term" value="F:shikimate 3-dehydrogenase (NADP+) activity"/>
    <property type="evidence" value="ECO:0007669"/>
    <property type="project" value="InterPro"/>
</dbReference>
<sequence>MQDIIRKRFGLLGRNISYSFSKGYFTDKFKDENYKEYTYENFDIQDIAEFEDIIKNNHQELEGMNVTIPYKEAVMPFLDKLSKKAALIGAVNTIKFTKKGKLKGYNTDYYGFKKTLKPLLQKHHKKALILGTGGASKGIAFALDELGIKYTFVSRNGKENTISYEEIDAATFKKNQIIINSTPVGTSPDIEAFPLIPYEYFTDKHIAFDLIYNPAETQFLRKAKEKGAQIKNGYDMLVYQAEKAWKIWNK</sequence>
<keyword evidence="3" id="KW-0057">Aromatic amino acid biosynthesis</keyword>
<evidence type="ECO:0000259" key="4">
    <source>
        <dbReference type="Pfam" id="PF08501"/>
    </source>
</evidence>
<feature type="domain" description="Shikimate dehydrogenase substrate binding N-terminal" evidence="4">
    <location>
        <begin position="11"/>
        <end position="94"/>
    </location>
</feature>
<dbReference type="SUPFAM" id="SSF51735">
    <property type="entry name" value="NAD(P)-binding Rossmann-fold domains"/>
    <property type="match status" value="1"/>
</dbReference>
<accession>A0A1H4B8P9</accession>
<dbReference type="InterPro" id="IPR046346">
    <property type="entry name" value="Aminoacid_DH-like_N_sf"/>
</dbReference>
<name>A0A1H4B8P9_9FLAO</name>
<proteinExistence type="predicted"/>
<dbReference type="CDD" id="cd01065">
    <property type="entry name" value="NAD_bind_Shikimate_DH"/>
    <property type="match status" value="1"/>
</dbReference>
<protein>
    <submittedName>
        <fullName evidence="5">Shikimate dehydrogenase</fullName>
    </submittedName>
</protein>
<dbReference type="GO" id="GO:0009073">
    <property type="term" value="P:aromatic amino acid family biosynthetic process"/>
    <property type="evidence" value="ECO:0007669"/>
    <property type="project" value="UniProtKB-KW"/>
</dbReference>
<organism evidence="5 6">
    <name type="scientific">Flavobacterium gillisiae</name>
    <dbReference type="NCBI Taxonomy" id="150146"/>
    <lineage>
        <taxon>Bacteria</taxon>
        <taxon>Pseudomonadati</taxon>
        <taxon>Bacteroidota</taxon>
        <taxon>Flavobacteriia</taxon>
        <taxon>Flavobacteriales</taxon>
        <taxon>Flavobacteriaceae</taxon>
        <taxon>Flavobacterium</taxon>
    </lineage>
</organism>
<dbReference type="STRING" id="150146.SAMN05443667_104236"/>
<comment type="pathway">
    <text evidence="1">Metabolic intermediate biosynthesis; chorismate biosynthesis; chorismate from D-erythrose 4-phosphate and phosphoenolpyruvate: step 4/7.</text>
</comment>
<evidence type="ECO:0000313" key="6">
    <source>
        <dbReference type="Proteomes" id="UP000198951"/>
    </source>
</evidence>
<keyword evidence="2" id="KW-0560">Oxidoreductase</keyword>
<evidence type="ECO:0000256" key="3">
    <source>
        <dbReference type="ARBA" id="ARBA00023141"/>
    </source>
</evidence>
<dbReference type="GO" id="GO:0005829">
    <property type="term" value="C:cytosol"/>
    <property type="evidence" value="ECO:0007669"/>
    <property type="project" value="TreeGrafter"/>
</dbReference>
<evidence type="ECO:0000256" key="1">
    <source>
        <dbReference type="ARBA" id="ARBA00004871"/>
    </source>
</evidence>
<evidence type="ECO:0000256" key="2">
    <source>
        <dbReference type="ARBA" id="ARBA00023002"/>
    </source>
</evidence>
<dbReference type="AlphaFoldDB" id="A0A1H4B8P9"/>
<dbReference type="InterPro" id="IPR013708">
    <property type="entry name" value="Shikimate_DH-bd_N"/>
</dbReference>
<dbReference type="GO" id="GO:0050661">
    <property type="term" value="F:NADP binding"/>
    <property type="evidence" value="ECO:0007669"/>
    <property type="project" value="TreeGrafter"/>
</dbReference>
<dbReference type="Proteomes" id="UP000198951">
    <property type="component" value="Unassembled WGS sequence"/>
</dbReference>
<keyword evidence="6" id="KW-1185">Reference proteome</keyword>
<dbReference type="RefSeq" id="WP_091087464.1">
    <property type="nucleotide sequence ID" value="NZ_FNRD01000004.1"/>
</dbReference>
<dbReference type="PANTHER" id="PTHR21089">
    <property type="entry name" value="SHIKIMATE DEHYDROGENASE"/>
    <property type="match status" value="1"/>
</dbReference>
<dbReference type="OrthoDB" id="9792692at2"/>
<dbReference type="PANTHER" id="PTHR21089:SF1">
    <property type="entry name" value="BIFUNCTIONAL 3-DEHYDROQUINATE DEHYDRATASE_SHIKIMATE DEHYDROGENASE, CHLOROPLASTIC"/>
    <property type="match status" value="1"/>
</dbReference>
<dbReference type="InterPro" id="IPR022893">
    <property type="entry name" value="Shikimate_DH_fam"/>
</dbReference>
<keyword evidence="3" id="KW-0028">Amino-acid biosynthesis</keyword>
<evidence type="ECO:0000313" key="5">
    <source>
        <dbReference type="EMBL" id="SEA44446.1"/>
    </source>
</evidence>
<dbReference type="GO" id="GO:0009423">
    <property type="term" value="P:chorismate biosynthetic process"/>
    <property type="evidence" value="ECO:0007669"/>
    <property type="project" value="TreeGrafter"/>
</dbReference>
<dbReference type="Pfam" id="PF08501">
    <property type="entry name" value="Shikimate_dh_N"/>
    <property type="match status" value="1"/>
</dbReference>
<dbReference type="EMBL" id="FNRD01000004">
    <property type="protein sequence ID" value="SEA44446.1"/>
    <property type="molecule type" value="Genomic_DNA"/>
</dbReference>
<dbReference type="GO" id="GO:0019632">
    <property type="term" value="P:shikimate metabolic process"/>
    <property type="evidence" value="ECO:0007669"/>
    <property type="project" value="TreeGrafter"/>
</dbReference>
<reference evidence="6" key="1">
    <citation type="submission" date="2016-10" db="EMBL/GenBank/DDBJ databases">
        <authorList>
            <person name="Varghese N."/>
            <person name="Submissions S."/>
        </authorList>
    </citation>
    <scope>NUCLEOTIDE SEQUENCE [LARGE SCALE GENOMIC DNA]</scope>
    <source>
        <strain evidence="6">DSM 22376</strain>
    </source>
</reference>